<dbReference type="Proteomes" id="UP001305779">
    <property type="component" value="Unassembled WGS sequence"/>
</dbReference>
<keyword evidence="2" id="KW-1185">Reference proteome</keyword>
<dbReference type="EMBL" id="JAXOVC010000009">
    <property type="protein sequence ID" value="KAK4497229.1"/>
    <property type="molecule type" value="Genomic_DNA"/>
</dbReference>
<protein>
    <submittedName>
        <fullName evidence="1">Uncharacterized protein</fullName>
    </submittedName>
</protein>
<proteinExistence type="predicted"/>
<accession>A0ABR0E744</accession>
<comment type="caution">
    <text evidence="1">The sequence shown here is derived from an EMBL/GenBank/DDBJ whole genome shotgun (WGS) entry which is preliminary data.</text>
</comment>
<gene>
    <name evidence="1" type="ORF">PRZ48_011679</name>
</gene>
<evidence type="ECO:0000313" key="2">
    <source>
        <dbReference type="Proteomes" id="UP001305779"/>
    </source>
</evidence>
<evidence type="ECO:0000313" key="1">
    <source>
        <dbReference type="EMBL" id="KAK4497229.1"/>
    </source>
</evidence>
<sequence length="113" mass="12933">MNTSGARLDQFRITLYLSLIPQHLIPKHLFTIDPRTGYNLRKSTDRTVQFLHRLEELWEVADFAEEIVLEALVRSVSGRQQRWGGESELTAMDLESARETICRGATGAWSPMT</sequence>
<organism evidence="1 2">
    <name type="scientific">Zasmidium cellare</name>
    <name type="common">Wine cellar mold</name>
    <name type="synonym">Racodium cellare</name>
    <dbReference type="NCBI Taxonomy" id="395010"/>
    <lineage>
        <taxon>Eukaryota</taxon>
        <taxon>Fungi</taxon>
        <taxon>Dikarya</taxon>
        <taxon>Ascomycota</taxon>
        <taxon>Pezizomycotina</taxon>
        <taxon>Dothideomycetes</taxon>
        <taxon>Dothideomycetidae</taxon>
        <taxon>Mycosphaerellales</taxon>
        <taxon>Mycosphaerellaceae</taxon>
        <taxon>Zasmidium</taxon>
    </lineage>
</organism>
<name>A0ABR0E744_ZASCE</name>
<reference evidence="1 2" key="1">
    <citation type="journal article" date="2023" name="G3 (Bethesda)">
        <title>A chromosome-level genome assembly of Zasmidium syzygii isolated from banana leaves.</title>
        <authorList>
            <person name="van Westerhoven A.C."/>
            <person name="Mehrabi R."/>
            <person name="Talebi R."/>
            <person name="Steentjes M.B.F."/>
            <person name="Corcolon B."/>
            <person name="Chong P.A."/>
            <person name="Kema G.H.J."/>
            <person name="Seidl M.F."/>
        </authorList>
    </citation>
    <scope>NUCLEOTIDE SEQUENCE [LARGE SCALE GENOMIC DNA]</scope>
    <source>
        <strain evidence="1 2">P124</strain>
    </source>
</reference>